<dbReference type="Proteomes" id="UP001203207">
    <property type="component" value="Unassembled WGS sequence"/>
</dbReference>
<sequence length="66" mass="7878">GIPTVWEAPSFTTGRMSHERIERPEHAPADLPLWECRDCEQVFWKGSHWDNVKQRLEKLERRASEF</sequence>
<dbReference type="InterPro" id="IPR002782">
    <property type="entry name" value="Mut7-C_RNAse_dom"/>
</dbReference>
<evidence type="ECO:0000313" key="2">
    <source>
        <dbReference type="EMBL" id="MCL9818525.1"/>
    </source>
</evidence>
<dbReference type="AlphaFoldDB" id="A0AAE3G1P9"/>
<feature type="domain" description="Mut7-C RNAse" evidence="1">
    <location>
        <begin position="29"/>
        <end position="55"/>
    </location>
</feature>
<dbReference type="RefSeq" id="WP_250586289.1">
    <property type="nucleotide sequence ID" value="NZ_JAKRVX010000014.1"/>
</dbReference>
<reference evidence="2" key="1">
    <citation type="journal article" date="2022" name="Syst. Appl. Microbiol.">
        <title>Natronocalculus amylovorans gen. nov., sp. nov., and Natranaeroarchaeum aerophilus sp. nov., dominant culturable amylolytic natronoarchaea from hypersaline soda lakes in southwestern Siberia.</title>
        <authorList>
            <person name="Sorokin D.Y."/>
            <person name="Elcheninov A.G."/>
            <person name="Khizhniak T.V."/>
            <person name="Koenen M."/>
            <person name="Bale N.J."/>
            <person name="Damste J.S.S."/>
            <person name="Kublanov I.V."/>
        </authorList>
    </citation>
    <scope>NUCLEOTIDE SEQUENCE</scope>
    <source>
        <strain evidence="2">AArc-St2</strain>
    </source>
</reference>
<gene>
    <name evidence="2" type="ORF">AArcSt2_16430</name>
</gene>
<reference evidence="2" key="2">
    <citation type="submission" date="2022-02" db="EMBL/GenBank/DDBJ databases">
        <authorList>
            <person name="Elcheninov A.G."/>
            <person name="Sorokin D.Y."/>
            <person name="Kublanov I.V."/>
        </authorList>
    </citation>
    <scope>NUCLEOTIDE SEQUENCE</scope>
    <source>
        <strain evidence="2">AArc-St2</strain>
    </source>
</reference>
<evidence type="ECO:0000259" key="1">
    <source>
        <dbReference type="Pfam" id="PF01927"/>
    </source>
</evidence>
<protein>
    <submittedName>
        <fullName evidence="2">Mut7-C RNAse domain-containing protein</fullName>
    </submittedName>
</protein>
<name>A0AAE3G1P9_9EURY</name>
<comment type="caution">
    <text evidence="2">The sequence shown here is derived from an EMBL/GenBank/DDBJ whole genome shotgun (WGS) entry which is preliminary data.</text>
</comment>
<feature type="non-terminal residue" evidence="2">
    <location>
        <position position="1"/>
    </location>
</feature>
<dbReference type="EMBL" id="JAKRVX010000014">
    <property type="protein sequence ID" value="MCL9818525.1"/>
    <property type="molecule type" value="Genomic_DNA"/>
</dbReference>
<keyword evidence="3" id="KW-1185">Reference proteome</keyword>
<proteinExistence type="predicted"/>
<accession>A0AAE3G1P9</accession>
<evidence type="ECO:0000313" key="3">
    <source>
        <dbReference type="Proteomes" id="UP001203207"/>
    </source>
</evidence>
<organism evidence="2 3">
    <name type="scientific">Natronocalculus amylovorans</name>
    <dbReference type="NCBI Taxonomy" id="2917812"/>
    <lineage>
        <taxon>Archaea</taxon>
        <taxon>Methanobacteriati</taxon>
        <taxon>Methanobacteriota</taxon>
        <taxon>Stenosarchaea group</taxon>
        <taxon>Halobacteria</taxon>
        <taxon>Halobacteriales</taxon>
        <taxon>Haloferacaceae</taxon>
        <taxon>Natronocalculus</taxon>
    </lineage>
</organism>
<dbReference type="Pfam" id="PF01927">
    <property type="entry name" value="Mut7-C"/>
    <property type="match status" value="1"/>
</dbReference>